<name>A0A6A6DX46_9PEZI</name>
<keyword evidence="3" id="KW-1185">Reference proteome</keyword>
<dbReference type="AlphaFoldDB" id="A0A6A6DX46"/>
<accession>A0A6A6DX46</accession>
<feature type="signal peptide" evidence="1">
    <location>
        <begin position="1"/>
        <end position="22"/>
    </location>
</feature>
<dbReference type="OrthoDB" id="4821403at2759"/>
<evidence type="ECO:0000313" key="3">
    <source>
        <dbReference type="Proteomes" id="UP000800200"/>
    </source>
</evidence>
<evidence type="ECO:0000256" key="1">
    <source>
        <dbReference type="SAM" id="SignalP"/>
    </source>
</evidence>
<sequence>MHFKSLARLAIFLGRSLTYAQSAPCPISVEVSMRVPQDAPGANSTSWQVPPPGWVLGNWKVVKSSHPLYQDLQNMEVDLSPIFPQSEESIRQTNDLTSYQLAGNNELHLAYGHDTWGPQNDAVYVFDSPSGGLSYQLEILAWGYDTAGNGHKVTYENEAPAINAPRALTIESRVVSGPTGETVNDIYKKIDELGYELLVDLAGEMRDLVHDGRREGIPVVCDAIPDLVTRPM</sequence>
<organism evidence="2 3">
    <name type="scientific">Zopfia rhizophila CBS 207.26</name>
    <dbReference type="NCBI Taxonomy" id="1314779"/>
    <lineage>
        <taxon>Eukaryota</taxon>
        <taxon>Fungi</taxon>
        <taxon>Dikarya</taxon>
        <taxon>Ascomycota</taxon>
        <taxon>Pezizomycotina</taxon>
        <taxon>Dothideomycetes</taxon>
        <taxon>Dothideomycetes incertae sedis</taxon>
        <taxon>Zopfiaceae</taxon>
        <taxon>Zopfia</taxon>
    </lineage>
</organism>
<reference evidence="2" key="1">
    <citation type="journal article" date="2020" name="Stud. Mycol.">
        <title>101 Dothideomycetes genomes: a test case for predicting lifestyles and emergence of pathogens.</title>
        <authorList>
            <person name="Haridas S."/>
            <person name="Albert R."/>
            <person name="Binder M."/>
            <person name="Bloem J."/>
            <person name="Labutti K."/>
            <person name="Salamov A."/>
            <person name="Andreopoulos B."/>
            <person name="Baker S."/>
            <person name="Barry K."/>
            <person name="Bills G."/>
            <person name="Bluhm B."/>
            <person name="Cannon C."/>
            <person name="Castanera R."/>
            <person name="Culley D."/>
            <person name="Daum C."/>
            <person name="Ezra D."/>
            <person name="Gonzalez J."/>
            <person name="Henrissat B."/>
            <person name="Kuo A."/>
            <person name="Liang C."/>
            <person name="Lipzen A."/>
            <person name="Lutzoni F."/>
            <person name="Magnuson J."/>
            <person name="Mondo S."/>
            <person name="Nolan M."/>
            <person name="Ohm R."/>
            <person name="Pangilinan J."/>
            <person name="Park H.-J."/>
            <person name="Ramirez L."/>
            <person name="Alfaro M."/>
            <person name="Sun H."/>
            <person name="Tritt A."/>
            <person name="Yoshinaga Y."/>
            <person name="Zwiers L.-H."/>
            <person name="Turgeon B."/>
            <person name="Goodwin S."/>
            <person name="Spatafora J."/>
            <person name="Crous P."/>
            <person name="Grigoriev I."/>
        </authorList>
    </citation>
    <scope>NUCLEOTIDE SEQUENCE</scope>
    <source>
        <strain evidence="2">CBS 207.26</strain>
    </source>
</reference>
<feature type="chain" id="PRO_5025489243" evidence="1">
    <location>
        <begin position="23"/>
        <end position="232"/>
    </location>
</feature>
<evidence type="ECO:0000313" key="2">
    <source>
        <dbReference type="EMBL" id="KAF2182748.1"/>
    </source>
</evidence>
<gene>
    <name evidence="2" type="ORF">K469DRAFT_690490</name>
</gene>
<keyword evidence="1" id="KW-0732">Signal</keyword>
<protein>
    <submittedName>
        <fullName evidence="2">Uncharacterized protein</fullName>
    </submittedName>
</protein>
<proteinExistence type="predicted"/>
<dbReference type="Proteomes" id="UP000800200">
    <property type="component" value="Unassembled WGS sequence"/>
</dbReference>
<dbReference type="EMBL" id="ML994646">
    <property type="protein sequence ID" value="KAF2182748.1"/>
    <property type="molecule type" value="Genomic_DNA"/>
</dbReference>